<gene>
    <name evidence="2" type="ORF">SAMN05445756_0983</name>
</gene>
<accession>A0A212TCN6</accession>
<dbReference type="OrthoDB" id="3210158at2"/>
<feature type="compositionally biased region" description="Low complexity" evidence="1">
    <location>
        <begin position="226"/>
        <end position="242"/>
    </location>
</feature>
<name>A0A212TCN6_9MICO</name>
<protein>
    <recommendedName>
        <fullName evidence="4">DUF3027 domain-containing protein</fullName>
    </recommendedName>
</protein>
<sequence length="242" mass="25883">MPTQTPTQGERNRAARGDQTLMSAVGRAREALHGVAAPGAVGGHTQAYPVAERLVTHVFECLLPGYVGWQWEVTVARAPRSKRVTVCETHLVPGDGALLSPEWVPWAERVRPEDLGAGQGGTVEEPQLVLVAAQNLSQGTAERQSELIPAVCECCDTHGFIVPVEIRQEEKAGVTRREPDPLPPPLVDDYEIELVDPAELRAEEAVPESSESDSTAGETSSDDPAEQAQPEAETGEAAEGAR</sequence>
<dbReference type="RefSeq" id="WP_088817897.1">
    <property type="nucleotide sequence ID" value="NZ_FYEZ01000001.1"/>
</dbReference>
<proteinExistence type="predicted"/>
<evidence type="ECO:0008006" key="4">
    <source>
        <dbReference type="Google" id="ProtNLM"/>
    </source>
</evidence>
<reference evidence="2 3" key="1">
    <citation type="submission" date="2017-06" db="EMBL/GenBank/DDBJ databases">
        <authorList>
            <person name="Kim H.J."/>
            <person name="Triplett B.A."/>
        </authorList>
    </citation>
    <scope>NUCLEOTIDE SEQUENCE [LARGE SCALE GENOMIC DNA]</scope>
    <source>
        <strain evidence="2 3">DSM 22179</strain>
    </source>
</reference>
<feature type="region of interest" description="Disordered" evidence="1">
    <location>
        <begin position="171"/>
        <end position="242"/>
    </location>
</feature>
<dbReference type="EMBL" id="FYEZ01000001">
    <property type="protein sequence ID" value="SNC63808.1"/>
    <property type="molecule type" value="Genomic_DNA"/>
</dbReference>
<dbReference type="Pfam" id="PF11228">
    <property type="entry name" value="DUF3027"/>
    <property type="match status" value="1"/>
</dbReference>
<evidence type="ECO:0000256" key="1">
    <source>
        <dbReference type="SAM" id="MobiDB-lite"/>
    </source>
</evidence>
<keyword evidence="3" id="KW-1185">Reference proteome</keyword>
<evidence type="ECO:0000313" key="3">
    <source>
        <dbReference type="Proteomes" id="UP000198122"/>
    </source>
</evidence>
<evidence type="ECO:0000313" key="2">
    <source>
        <dbReference type="EMBL" id="SNC63808.1"/>
    </source>
</evidence>
<dbReference type="InterPro" id="IPR021391">
    <property type="entry name" value="DUF3027"/>
</dbReference>
<dbReference type="AlphaFoldDB" id="A0A212TCN6"/>
<dbReference type="Proteomes" id="UP000198122">
    <property type="component" value="Unassembled WGS sequence"/>
</dbReference>
<organism evidence="2 3">
    <name type="scientific">Kytococcus aerolatus</name>
    <dbReference type="NCBI Taxonomy" id="592308"/>
    <lineage>
        <taxon>Bacteria</taxon>
        <taxon>Bacillati</taxon>
        <taxon>Actinomycetota</taxon>
        <taxon>Actinomycetes</taxon>
        <taxon>Micrococcales</taxon>
        <taxon>Kytococcaceae</taxon>
        <taxon>Kytococcus</taxon>
    </lineage>
</organism>
<feature type="compositionally biased region" description="Basic and acidic residues" evidence="1">
    <location>
        <begin position="171"/>
        <end position="180"/>
    </location>
</feature>